<dbReference type="EMBL" id="JACBZM010000002">
    <property type="protein sequence ID" value="NYI47864.1"/>
    <property type="molecule type" value="Genomic_DNA"/>
</dbReference>
<gene>
    <name evidence="1" type="ORF">BJ993_005010</name>
</gene>
<dbReference type="RefSeq" id="WP_218865377.1">
    <property type="nucleotide sequence ID" value="NZ_JACBZM010000002.1"/>
</dbReference>
<comment type="caution">
    <text evidence="1">The sequence shown here is derived from an EMBL/GenBank/DDBJ whole genome shotgun (WGS) entry which is preliminary data.</text>
</comment>
<dbReference type="AlphaFoldDB" id="A0A7Z0CNX0"/>
<dbReference type="Proteomes" id="UP000562045">
    <property type="component" value="Unassembled WGS sequence"/>
</dbReference>
<accession>A0A7Z0CNX0</accession>
<evidence type="ECO:0000313" key="1">
    <source>
        <dbReference type="EMBL" id="NYI47864.1"/>
    </source>
</evidence>
<organism evidence="1 2">
    <name type="scientific">Nocardioides aromaticivorans</name>
    <dbReference type="NCBI Taxonomy" id="200618"/>
    <lineage>
        <taxon>Bacteria</taxon>
        <taxon>Bacillati</taxon>
        <taxon>Actinomycetota</taxon>
        <taxon>Actinomycetes</taxon>
        <taxon>Propionibacteriales</taxon>
        <taxon>Nocardioidaceae</taxon>
        <taxon>Nocardioides</taxon>
    </lineage>
</organism>
<protein>
    <submittedName>
        <fullName evidence="1">Uncharacterized protein</fullName>
    </submittedName>
</protein>
<proteinExistence type="predicted"/>
<name>A0A7Z0CNX0_9ACTN</name>
<reference evidence="1 2" key="1">
    <citation type="submission" date="2020-07" db="EMBL/GenBank/DDBJ databases">
        <title>Sequencing the genomes of 1000 actinobacteria strains.</title>
        <authorList>
            <person name="Klenk H.-P."/>
        </authorList>
    </citation>
    <scope>NUCLEOTIDE SEQUENCE [LARGE SCALE GENOMIC DNA]</scope>
    <source>
        <strain evidence="1 2">DSM 15131</strain>
    </source>
</reference>
<evidence type="ECO:0000313" key="2">
    <source>
        <dbReference type="Proteomes" id="UP000562045"/>
    </source>
</evidence>
<sequence length="191" mass="21135">MEIDLGSRNAGLVVGEELSDSVEIPGYEHHSTWGYDLNTRSYWASLWPNKGDRDDPPMISVGWSGRALPRPDCVLVELCTQLRHDPLTVARGLGLMRLIHPRTPEQLATRHVDVFEPGVVDGYTLVGSWLVGDARQCPASGWPCHPGYVPGPEHIWAEVLYVTGRLYLGERTSLLTSLDEALCYAARLTGD</sequence>